<evidence type="ECO:0000256" key="1">
    <source>
        <dbReference type="SAM" id="MobiDB-lite"/>
    </source>
</evidence>
<organism evidence="2 3">
    <name type="scientific">Potamilus streckersoni</name>
    <dbReference type="NCBI Taxonomy" id="2493646"/>
    <lineage>
        <taxon>Eukaryota</taxon>
        <taxon>Metazoa</taxon>
        <taxon>Spiralia</taxon>
        <taxon>Lophotrochozoa</taxon>
        <taxon>Mollusca</taxon>
        <taxon>Bivalvia</taxon>
        <taxon>Autobranchia</taxon>
        <taxon>Heteroconchia</taxon>
        <taxon>Palaeoheterodonta</taxon>
        <taxon>Unionida</taxon>
        <taxon>Unionoidea</taxon>
        <taxon>Unionidae</taxon>
        <taxon>Ambleminae</taxon>
        <taxon>Lampsilini</taxon>
        <taxon>Potamilus</taxon>
    </lineage>
</organism>
<evidence type="ECO:0000313" key="2">
    <source>
        <dbReference type="EMBL" id="KAK3609418.1"/>
    </source>
</evidence>
<reference evidence="2" key="3">
    <citation type="submission" date="2023-05" db="EMBL/GenBank/DDBJ databases">
        <authorList>
            <person name="Smith C.H."/>
        </authorList>
    </citation>
    <scope>NUCLEOTIDE SEQUENCE</scope>
    <source>
        <strain evidence="2">CHS0354</strain>
        <tissue evidence="2">Mantle</tissue>
    </source>
</reference>
<dbReference type="EMBL" id="JAEAOA010000133">
    <property type="protein sequence ID" value="KAK3609418.1"/>
    <property type="molecule type" value="Genomic_DNA"/>
</dbReference>
<evidence type="ECO:0000313" key="3">
    <source>
        <dbReference type="Proteomes" id="UP001195483"/>
    </source>
</evidence>
<proteinExistence type="predicted"/>
<dbReference type="AlphaFoldDB" id="A0AAE0WBR6"/>
<sequence length="134" mass="15233">MAQSPDPEIELRQEDEDQIEICQGDIFVEENDLSHDSSDEISINENGGDEMEYEARHTARGPRNSRAKMKCRCIDRDCQTVAQAVEIIEAIMGDQERKSTVRGVFSHCDPGKNLNNVQTEFDEALKKSIILLYE</sequence>
<keyword evidence="3" id="KW-1185">Reference proteome</keyword>
<protein>
    <submittedName>
        <fullName evidence="2">Uncharacterized protein</fullName>
    </submittedName>
</protein>
<comment type="caution">
    <text evidence="2">The sequence shown here is derived from an EMBL/GenBank/DDBJ whole genome shotgun (WGS) entry which is preliminary data.</text>
</comment>
<reference evidence="2" key="2">
    <citation type="journal article" date="2021" name="Genome Biol. Evol.">
        <title>Developing a high-quality reference genome for a parasitic bivalve with doubly uniparental inheritance (Bivalvia: Unionida).</title>
        <authorList>
            <person name="Smith C.H."/>
        </authorList>
    </citation>
    <scope>NUCLEOTIDE SEQUENCE</scope>
    <source>
        <strain evidence="2">CHS0354</strain>
        <tissue evidence="2">Mantle</tissue>
    </source>
</reference>
<dbReference type="Proteomes" id="UP001195483">
    <property type="component" value="Unassembled WGS sequence"/>
</dbReference>
<accession>A0AAE0WBR6</accession>
<reference evidence="2" key="1">
    <citation type="journal article" date="2021" name="Genome Biol. Evol.">
        <title>A High-Quality Reference Genome for a Parasitic Bivalve with Doubly Uniparental Inheritance (Bivalvia: Unionida).</title>
        <authorList>
            <person name="Smith C.H."/>
        </authorList>
    </citation>
    <scope>NUCLEOTIDE SEQUENCE</scope>
    <source>
        <strain evidence="2">CHS0354</strain>
    </source>
</reference>
<name>A0AAE0WBR6_9BIVA</name>
<feature type="region of interest" description="Disordered" evidence="1">
    <location>
        <begin position="33"/>
        <end position="61"/>
    </location>
</feature>
<gene>
    <name evidence="2" type="ORF">CHS0354_001348</name>
</gene>